<name>A0A9N9SCW2_PHACE</name>
<gene>
    <name evidence="1" type="ORF">PHAECO_LOCUS5026</name>
</gene>
<dbReference type="AlphaFoldDB" id="A0A9N9SCW2"/>
<organism evidence="1 2">
    <name type="scientific">Phaedon cochleariae</name>
    <name type="common">Mustard beetle</name>
    <dbReference type="NCBI Taxonomy" id="80249"/>
    <lineage>
        <taxon>Eukaryota</taxon>
        <taxon>Metazoa</taxon>
        <taxon>Ecdysozoa</taxon>
        <taxon>Arthropoda</taxon>
        <taxon>Hexapoda</taxon>
        <taxon>Insecta</taxon>
        <taxon>Pterygota</taxon>
        <taxon>Neoptera</taxon>
        <taxon>Endopterygota</taxon>
        <taxon>Coleoptera</taxon>
        <taxon>Polyphaga</taxon>
        <taxon>Cucujiformia</taxon>
        <taxon>Chrysomeloidea</taxon>
        <taxon>Chrysomelidae</taxon>
        <taxon>Chrysomelinae</taxon>
        <taxon>Chrysomelini</taxon>
        <taxon>Phaedon</taxon>
    </lineage>
</organism>
<sequence length="213" mass="25254">MIFGLLREFDPYVTDWTVFKSQLENFFFANNISNDNFKRAIFLNTVNQESFKLLLTLCHPLKPEITPFSKILSLFDHQFADPLFLRRFEFFNARRDQEESLDKWIERVKSLARACAFDGLELDKYSKEVFLSGLNNSSFFQLFENIADATFEEFVEVVRKNIVMNDEGTEDCSRYYNQELCYNQFYAGLCPGPIYFSYGAMERFCVNPYHYQQ</sequence>
<accession>A0A9N9SCW2</accession>
<dbReference type="EMBL" id="OU896721">
    <property type="protein sequence ID" value="CAG9817234.1"/>
    <property type="molecule type" value="Genomic_DNA"/>
</dbReference>
<evidence type="ECO:0000313" key="1">
    <source>
        <dbReference type="EMBL" id="CAG9817234.1"/>
    </source>
</evidence>
<reference evidence="1" key="2">
    <citation type="submission" date="2022-10" db="EMBL/GenBank/DDBJ databases">
        <authorList>
            <consortium name="ENA_rothamsted_submissions"/>
            <consortium name="culmorum"/>
            <person name="King R."/>
        </authorList>
    </citation>
    <scope>NUCLEOTIDE SEQUENCE</scope>
</reference>
<evidence type="ECO:0000313" key="2">
    <source>
        <dbReference type="Proteomes" id="UP001153737"/>
    </source>
</evidence>
<dbReference type="Proteomes" id="UP001153737">
    <property type="component" value="Chromosome 15"/>
</dbReference>
<dbReference type="OrthoDB" id="10028501at2759"/>
<proteinExistence type="predicted"/>
<protein>
    <submittedName>
        <fullName evidence="1">Uncharacterized protein</fullName>
    </submittedName>
</protein>
<keyword evidence="2" id="KW-1185">Reference proteome</keyword>
<reference evidence="1" key="1">
    <citation type="submission" date="2022-01" db="EMBL/GenBank/DDBJ databases">
        <authorList>
            <person name="King R."/>
        </authorList>
    </citation>
    <scope>NUCLEOTIDE SEQUENCE</scope>
</reference>